<dbReference type="PRINTS" id="PR00811">
    <property type="entry name" value="BCTERIALGSPD"/>
</dbReference>
<dbReference type="InterPro" id="IPR032789">
    <property type="entry name" value="T2SS-T3SS_pil_N"/>
</dbReference>
<proteinExistence type="inferred from homology"/>
<dbReference type="Proteomes" id="UP000311605">
    <property type="component" value="Unassembled WGS sequence"/>
</dbReference>
<comment type="similarity">
    <text evidence="1">Belongs to the bacterial secretin family.</text>
</comment>
<comment type="caution">
    <text evidence="4">The sequence shown here is derived from an EMBL/GenBank/DDBJ whole genome shotgun (WGS) entry which is preliminary data.</text>
</comment>
<keyword evidence="2" id="KW-0732">Signal</keyword>
<dbReference type="InterPro" id="IPR004846">
    <property type="entry name" value="T2SS/T3SS_dom"/>
</dbReference>
<dbReference type="Pfam" id="PF13629">
    <property type="entry name" value="T2SS-T3SS_pil_N"/>
    <property type="match status" value="1"/>
</dbReference>
<organism evidence="4 5">
    <name type="scientific">Aliirhizobium smilacinae</name>
    <dbReference type="NCBI Taxonomy" id="1395944"/>
    <lineage>
        <taxon>Bacteria</taxon>
        <taxon>Pseudomonadati</taxon>
        <taxon>Pseudomonadota</taxon>
        <taxon>Alphaproteobacteria</taxon>
        <taxon>Hyphomicrobiales</taxon>
        <taxon>Rhizobiaceae</taxon>
        <taxon>Aliirhizobium</taxon>
    </lineage>
</organism>
<dbReference type="GO" id="GO:0009306">
    <property type="term" value="P:protein secretion"/>
    <property type="evidence" value="ECO:0007669"/>
    <property type="project" value="InterPro"/>
</dbReference>
<dbReference type="InterPro" id="IPR050810">
    <property type="entry name" value="Bact_Secretion_Sys_Channel"/>
</dbReference>
<sequence>MRFMTLKRKTRATVSTGLALCLAVAGIPGSFAPSFFGVPNAAAADSGVIRIAQGGVGTKRRLTIGLNKALVIDLPSDAHDILVADPSMADAVTRTSRRIYLFGKTVGQTNIFVFGPGGEEIVTLDVEIERDISGLEANLRRFLPESNIKVEIVSDNIVLSGSVRTPQDAAKAAQLATAFLKGGEATTREITATSGNNGGDSAIFAEGRQTSSVVNLLTIEGEDQVTVKVTVAEVRREVIKQLGFDNVFQRNAAASGSALSVLGAATNATDGLVGQVAGNVGKFSFDMVMSALEQANAIKTLAEPTLTAISGQSATFNSGGERLYSTLGTDGVSTLTPYNYGVSLGFTPTVLSSGRISLRIQTRVSEPVANSTGGAEFRKRDAETVVELPSGGSIALAGLLQDEIQQNMSGTPVASKVPVLGALFRQKRYERNETELVIIATPYLVRPVARNELSRPDDNFQPASDAESVFLGRVNKIYGRKEASPPPAPYQGNVGFIYK</sequence>
<dbReference type="PANTHER" id="PTHR30332">
    <property type="entry name" value="PROBABLE GENERAL SECRETION PATHWAY PROTEIN D"/>
    <property type="match status" value="1"/>
</dbReference>
<gene>
    <name evidence="4" type="ORF">FHP24_09690</name>
</gene>
<reference evidence="4 5" key="1">
    <citation type="submission" date="2019-06" db="EMBL/GenBank/DDBJ databases">
        <title>The draft genome of Rhizobium smilacinae PTYR-5.</title>
        <authorList>
            <person name="Liu L."/>
            <person name="Li L."/>
            <person name="Zhang X."/>
        </authorList>
    </citation>
    <scope>NUCLEOTIDE SEQUENCE [LARGE SCALE GENOMIC DNA]</scope>
    <source>
        <strain evidence="4 5">PTYR-5</strain>
    </source>
</reference>
<evidence type="ECO:0000259" key="3">
    <source>
        <dbReference type="PROSITE" id="PS50914"/>
    </source>
</evidence>
<name>A0A5C4XTD7_9HYPH</name>
<dbReference type="OrthoDB" id="9775455at2"/>
<dbReference type="GO" id="GO:0015627">
    <property type="term" value="C:type II protein secretion system complex"/>
    <property type="evidence" value="ECO:0007669"/>
    <property type="project" value="TreeGrafter"/>
</dbReference>
<dbReference type="EMBL" id="VDMN01000001">
    <property type="protein sequence ID" value="TNM66447.1"/>
    <property type="molecule type" value="Genomic_DNA"/>
</dbReference>
<dbReference type="InterPro" id="IPR001775">
    <property type="entry name" value="GspD/PilQ"/>
</dbReference>
<evidence type="ECO:0000313" key="5">
    <source>
        <dbReference type="Proteomes" id="UP000311605"/>
    </source>
</evidence>
<evidence type="ECO:0000256" key="2">
    <source>
        <dbReference type="SAM" id="SignalP"/>
    </source>
</evidence>
<evidence type="ECO:0000256" key="1">
    <source>
        <dbReference type="RuleBase" id="RU004003"/>
    </source>
</evidence>
<evidence type="ECO:0000313" key="4">
    <source>
        <dbReference type="EMBL" id="TNM66447.1"/>
    </source>
</evidence>
<dbReference type="PANTHER" id="PTHR30332:SF17">
    <property type="entry name" value="TYPE IV PILIATION SYSTEM PROTEIN DR_0774-RELATED"/>
    <property type="match status" value="1"/>
</dbReference>
<feature type="chain" id="PRO_5023071702" evidence="2">
    <location>
        <begin position="33"/>
        <end position="499"/>
    </location>
</feature>
<feature type="signal peptide" evidence="2">
    <location>
        <begin position="1"/>
        <end position="32"/>
    </location>
</feature>
<dbReference type="AlphaFoldDB" id="A0A5C4XTD7"/>
<dbReference type="Pfam" id="PF04972">
    <property type="entry name" value="BON"/>
    <property type="match status" value="1"/>
</dbReference>
<dbReference type="InterPro" id="IPR007055">
    <property type="entry name" value="BON_dom"/>
</dbReference>
<protein>
    <submittedName>
        <fullName evidence="4">Type II and III secretion system protein family protein</fullName>
    </submittedName>
</protein>
<accession>A0A5C4XTD7</accession>
<keyword evidence="5" id="KW-1185">Reference proteome</keyword>
<feature type="domain" description="BON" evidence="3">
    <location>
        <begin position="124"/>
        <end position="194"/>
    </location>
</feature>
<dbReference type="Pfam" id="PF00263">
    <property type="entry name" value="Secretin"/>
    <property type="match status" value="1"/>
</dbReference>
<dbReference type="PROSITE" id="PS50914">
    <property type="entry name" value="BON"/>
    <property type="match status" value="1"/>
</dbReference>